<dbReference type="InterPro" id="IPR012583">
    <property type="entry name" value="RIX1_N"/>
</dbReference>
<evidence type="ECO:0000256" key="3">
    <source>
        <dbReference type="ARBA" id="ARBA00023242"/>
    </source>
</evidence>
<organism evidence="6 7">
    <name type="scientific">Canna indica</name>
    <name type="common">Indian-shot</name>
    <dbReference type="NCBI Taxonomy" id="4628"/>
    <lineage>
        <taxon>Eukaryota</taxon>
        <taxon>Viridiplantae</taxon>
        <taxon>Streptophyta</taxon>
        <taxon>Embryophyta</taxon>
        <taxon>Tracheophyta</taxon>
        <taxon>Spermatophyta</taxon>
        <taxon>Magnoliopsida</taxon>
        <taxon>Liliopsida</taxon>
        <taxon>Zingiberales</taxon>
        <taxon>Cannaceae</taxon>
        <taxon>Canna</taxon>
    </lineage>
</organism>
<comment type="subcellular location">
    <subcellularLocation>
        <location evidence="1">Nucleus</location>
    </subcellularLocation>
</comment>
<evidence type="ECO:0000313" key="7">
    <source>
        <dbReference type="Proteomes" id="UP001327560"/>
    </source>
</evidence>
<accession>A0AAQ3L1P8</accession>
<feature type="region of interest" description="Disordered" evidence="4">
    <location>
        <begin position="797"/>
        <end position="818"/>
    </location>
</feature>
<dbReference type="AlphaFoldDB" id="A0AAQ3L1P8"/>
<feature type="compositionally biased region" description="Polar residues" evidence="4">
    <location>
        <begin position="927"/>
        <end position="937"/>
    </location>
</feature>
<dbReference type="GO" id="GO:0005634">
    <property type="term" value="C:nucleus"/>
    <property type="evidence" value="ECO:0007669"/>
    <property type="project" value="UniProtKB-SubCell"/>
</dbReference>
<evidence type="ECO:0000313" key="6">
    <source>
        <dbReference type="EMBL" id="WOL18805.1"/>
    </source>
</evidence>
<dbReference type="Gene3D" id="1.25.10.10">
    <property type="entry name" value="Leucine-rich Repeat Variant"/>
    <property type="match status" value="1"/>
</dbReference>
<proteinExistence type="inferred from homology"/>
<name>A0AAQ3L1P8_9LILI</name>
<feature type="domain" description="Pre-rRNA-processing protein RIX1 N-terminal" evidence="5">
    <location>
        <begin position="92"/>
        <end position="293"/>
    </location>
</feature>
<dbReference type="InterPro" id="IPR011989">
    <property type="entry name" value="ARM-like"/>
</dbReference>
<dbReference type="PANTHER" id="PTHR34105">
    <property type="entry name" value="PROLINE-, GLUTAMIC ACID- AND LEUCINE-RICH PROTEIN 1"/>
    <property type="match status" value="1"/>
</dbReference>
<comment type="similarity">
    <text evidence="2">Belongs to the RIX1/PELP1 family.</text>
</comment>
<dbReference type="InterPro" id="IPR016024">
    <property type="entry name" value="ARM-type_fold"/>
</dbReference>
<dbReference type="GO" id="GO:0006364">
    <property type="term" value="P:rRNA processing"/>
    <property type="evidence" value="ECO:0007669"/>
    <property type="project" value="TreeGrafter"/>
</dbReference>
<dbReference type="EMBL" id="CP136898">
    <property type="protein sequence ID" value="WOL18805.1"/>
    <property type="molecule type" value="Genomic_DNA"/>
</dbReference>
<dbReference type="Pfam" id="PF08167">
    <property type="entry name" value="RIX1"/>
    <property type="match status" value="1"/>
</dbReference>
<evidence type="ECO:0000256" key="4">
    <source>
        <dbReference type="SAM" id="MobiDB-lite"/>
    </source>
</evidence>
<feature type="region of interest" description="Disordered" evidence="4">
    <location>
        <begin position="903"/>
        <end position="949"/>
    </location>
</feature>
<keyword evidence="3" id="KW-0539">Nucleus</keyword>
<evidence type="ECO:0000256" key="1">
    <source>
        <dbReference type="ARBA" id="ARBA00004123"/>
    </source>
</evidence>
<evidence type="ECO:0000259" key="5">
    <source>
        <dbReference type="Pfam" id="PF08167"/>
    </source>
</evidence>
<sequence>MGLVEPEHTSVLVALPNARRKTLTQSLKPCSHRIFFHFFLPSSVSKRATQHSPRHPPLLTSTATFDLSPMAVTDYLEGMSDPRLKPRLLRSLVRDRLPEENRPDPGPSELSSILASVKTQGLLSERVFDPSDTKLVEAWRTAVDAWVERLLSLVSSIMPDKCWVGVCLLGVSCEECSSVRFMSSYSLWFQKLLLIIQLPSSSSFVRLAVCAALSDLFTRLAGFSKLKKDATAFAGKIVQSVLQLLNENESDAVLEGVLDLLYVILSFFPSSVHRHYDDVEAVLVSKILSSRFNADLLKKIAYCLALLPRVRGDEDAWSVMMQKIIIEIDMLLDDALQGLEGELKGSTVVRLLIPPGRDPPPQLGLKLRLKEAPVEAIKRFRELVVPTVSTLIHCCYMMLTNPYPIQVTVPVRPLIALVERVLMVDGLLRGSITPFTTVMNQELVCYELPALHLDTLDLLVAITKGARSQLLPHGAIIARIIIEYSRKATLLPIRIKVYSVMQFLLISTGLGMVLYLAQELINNAFADLTENTGSTLLPAEHSLEEAGQVLLQNSPRKRKRGSGSSRQHSNGTDKEDAITSIKPGACYPVKIAALKALDALLTVGGSLRSECWRTDMDYLLITVAKNACDVGWAYECNSSIAMVESTVSRTDFQLAALQALLAALLSPSYVRPPYLSEGLELFRRGKLEAGTKVAAFCAHALLALEVLIHPRALPLVDIQGSKTIGEGFNQRYPGNMFYSSQKPNVPAFTMGNLGARNEMDGDDDDDDDDDDELNGWFGAGEEERPVQLLKTSISEKPAGVGSERVQQTMKVSQEPLKKHEVEISCTSKEINMDEPNKADEHNSRIAIIDDCDKPSSDEGNVAVQISTEAMVTENVGASMSDTMEGKFPGNSGVPSVEVGTVSNEMMPADNASKTLDVSDKGKDSMLTYDSDSGSLNSLPDIVDADPDTD</sequence>
<dbReference type="Proteomes" id="UP001327560">
    <property type="component" value="Chromosome 9"/>
</dbReference>
<keyword evidence="7" id="KW-1185">Reference proteome</keyword>
<reference evidence="6 7" key="1">
    <citation type="submission" date="2023-10" db="EMBL/GenBank/DDBJ databases">
        <title>Chromosome-scale genome assembly provides insights into flower coloration mechanisms of Canna indica.</title>
        <authorList>
            <person name="Li C."/>
        </authorList>
    </citation>
    <scope>NUCLEOTIDE SEQUENCE [LARGE SCALE GENOMIC DNA]</scope>
    <source>
        <tissue evidence="6">Flower</tissue>
    </source>
</reference>
<dbReference type="SUPFAM" id="SSF48371">
    <property type="entry name" value="ARM repeat"/>
    <property type="match status" value="1"/>
</dbReference>
<feature type="region of interest" description="Disordered" evidence="4">
    <location>
        <begin position="554"/>
        <end position="577"/>
    </location>
</feature>
<dbReference type="PANTHER" id="PTHR34105:SF1">
    <property type="entry name" value="PROLINE-, GLUTAMIC ACID- AND LEUCINE-RICH PROTEIN 1"/>
    <property type="match status" value="1"/>
</dbReference>
<evidence type="ECO:0000256" key="2">
    <source>
        <dbReference type="ARBA" id="ARBA00010511"/>
    </source>
</evidence>
<protein>
    <submittedName>
        <fullName evidence="6">Proline-, glutamic acid- and leucine-rich protein 1</fullName>
    </submittedName>
</protein>
<gene>
    <name evidence="6" type="ORF">Cni_G27602</name>
</gene>